<evidence type="ECO:0000256" key="1">
    <source>
        <dbReference type="ARBA" id="ARBA00001974"/>
    </source>
</evidence>
<name>A0ABY8UKH6_TETOB</name>
<feature type="domain" description="AMP-dependent synthetase/ligase" evidence="6">
    <location>
        <begin position="385"/>
        <end position="572"/>
    </location>
</feature>
<dbReference type="InterPro" id="IPR023753">
    <property type="entry name" value="FAD/NAD-binding_dom"/>
</dbReference>
<organism evidence="9 10">
    <name type="scientific">Tetradesmus obliquus</name>
    <name type="common">Green alga</name>
    <name type="synonym">Acutodesmus obliquus</name>
    <dbReference type="NCBI Taxonomy" id="3088"/>
    <lineage>
        <taxon>Eukaryota</taxon>
        <taxon>Viridiplantae</taxon>
        <taxon>Chlorophyta</taxon>
        <taxon>core chlorophytes</taxon>
        <taxon>Chlorophyceae</taxon>
        <taxon>CS clade</taxon>
        <taxon>Sphaeropleales</taxon>
        <taxon>Scenedesmaceae</taxon>
        <taxon>Tetradesmus</taxon>
    </lineage>
</organism>
<keyword evidence="2" id="KW-0285">Flavoprotein</keyword>
<dbReference type="PRINTS" id="PR00411">
    <property type="entry name" value="PNDRDTASEI"/>
</dbReference>
<dbReference type="Pfam" id="PF00501">
    <property type="entry name" value="AMP-binding"/>
    <property type="match status" value="2"/>
</dbReference>
<dbReference type="InterPro" id="IPR042099">
    <property type="entry name" value="ANL_N_sf"/>
</dbReference>
<evidence type="ECO:0000259" key="8">
    <source>
        <dbReference type="Pfam" id="PF21791"/>
    </source>
</evidence>
<gene>
    <name evidence="9" type="ORF">OEZ85_005968</name>
</gene>
<feature type="domain" description="FAD/NAD(P)-binding" evidence="7">
    <location>
        <begin position="669"/>
        <end position="960"/>
    </location>
</feature>
<dbReference type="EC" id="1.6.5.4" evidence="5"/>
<dbReference type="Gene3D" id="3.30.390.30">
    <property type="match status" value="1"/>
</dbReference>
<dbReference type="Pfam" id="PF07992">
    <property type="entry name" value="Pyr_redox_2"/>
    <property type="match status" value="1"/>
</dbReference>
<reference evidence="9 10" key="1">
    <citation type="submission" date="2023-05" db="EMBL/GenBank/DDBJ databases">
        <title>A 100% complete, gapless, phased diploid assembly of the Scenedesmus obliquus UTEX 3031 genome.</title>
        <authorList>
            <person name="Biondi T.C."/>
            <person name="Hanschen E.R."/>
            <person name="Kwon T."/>
            <person name="Eng W."/>
            <person name="Kruse C.P.S."/>
            <person name="Koehler S.I."/>
            <person name="Kunde Y."/>
            <person name="Gleasner C.D."/>
            <person name="You Mak K.T."/>
            <person name="Polle J."/>
            <person name="Hovde B.T."/>
            <person name="Starkenburg S.R."/>
        </authorList>
    </citation>
    <scope>NUCLEOTIDE SEQUENCE [LARGE SCALE GENOMIC DNA]</scope>
    <source>
        <strain evidence="9 10">DOE0152z</strain>
    </source>
</reference>
<protein>
    <recommendedName>
        <fullName evidence="5">monodehydroascorbate reductase (NADH)</fullName>
        <ecNumber evidence="5">1.6.5.4</ecNumber>
    </recommendedName>
</protein>
<accession>A0ABY8UKH6</accession>
<dbReference type="Proteomes" id="UP001244341">
    <property type="component" value="Chromosome 11b"/>
</dbReference>
<proteinExistence type="predicted"/>
<dbReference type="InterPro" id="IPR000873">
    <property type="entry name" value="AMP-dep_synth/lig_dom"/>
</dbReference>
<dbReference type="Gene3D" id="3.40.50.12780">
    <property type="entry name" value="N-terminal domain of ligase-like"/>
    <property type="match status" value="2"/>
</dbReference>
<feature type="domain" description="AMP-dependent synthetase/ligase" evidence="6">
    <location>
        <begin position="184"/>
        <end position="367"/>
    </location>
</feature>
<dbReference type="EMBL" id="CP126218">
    <property type="protein sequence ID" value="WIA20118.1"/>
    <property type="molecule type" value="Genomic_DNA"/>
</dbReference>
<dbReference type="SUPFAM" id="SSF56801">
    <property type="entry name" value="Acetyl-CoA synthetase-like"/>
    <property type="match status" value="2"/>
</dbReference>
<keyword evidence="4" id="KW-0520">NAD</keyword>
<dbReference type="InterPro" id="IPR016156">
    <property type="entry name" value="FAD/NAD-linked_Rdtase_dimer_sf"/>
</dbReference>
<evidence type="ECO:0000313" key="9">
    <source>
        <dbReference type="EMBL" id="WIA20118.1"/>
    </source>
</evidence>
<sequence>MPPLSAVAAKWGLKEHVQLLQELDRQLQGQQLDASQAWVRLCSELLVPEQPFELHQQLYAAVYASWDVSQHGPAPVWVPDQQTVHQTNAARLMQHFQGDLRWEAQRTGEPSRDWPLLQHVSCANPNVFWAAVAKELGLQQGLAAPPSCMLQERHDQPDKASWLPGARLNIAACALHSPRAPSPSSPAMTWADEGAPTQLQHISWDELRQRCMQVAACVAAKYQPGDALAIAMPLTVEAAVIYFGIVLAGCVVVSIADSFAASEVAVRLRIAGAVAVFTQDVVLRGGKALPLYSRVTGDPAAPPAVVVPAAGAGQARLLLRQGDMLWRDFLQLAGQGGSGTGGSVRALPHVVAANAYSNILFSSGTTGGSGTGGSVRALPHVVAASAYSNILFSSGTTGEPKAIPWTHTTPLRCAVDGWSLQDIQPGNVVAWPTNLGWMMGPWLLYASLLNGATIALYQGSPLGRDFGEFVAAARVNILGLVPSIAKAWRSSGCMAHLDWTALKCFSSTGEASSPEDYHWLASRVVGYRPVIEYCGGTEIGGGFLAGCLLQPQAPSTFSTPTLGASLVLLSEGGSQHHHSSSAAAVTGELALVPPMLGMSQQLLHKDHTATYYAGMPACQLSGKPLRRHGDEVARLAGGYYRALGRVDDTMNLGGIKVSSVELERVVLANPGKLAIITDEAVVAYERPALSKAYLFPEGAARLPGFHTCVGGGGDRQTPEWYKEKGIAYLANSRVTAADVAAKALTLASGEVLSYQQLVIATGADPVRLADFKAPGADLGGIHYLRNVADADALLVAVAAAKAAGNKAVVVGGGYIGLEVAAGLSLQGLDVTMVFPEQHLMARILTPELAGFYMAYYEAKGIKLLKGQLAKEFKGDGKVSSVVLSDGSTLPADLVLVGAGARPASGLFAGQLTMDKAGGIVVDGSFKTSAEGVYAIGDVASFPLLVAGGALVRQEHVTHARSSAAQAAKALMGANPAPYDYQPYFYSREFNLSWQFFGQMEGAEQVVSWGVLDAAAAAASAAPGGPAPKFGAYWIKRGKVIGAFIEGAAAEESAALKAVTAAAAAAPADVAELKAQGAAWALSKL</sequence>
<dbReference type="PANTHER" id="PTHR44378">
    <property type="entry name" value="ACYL-ACTIVATING ENZYME 17, PEROXISOMAL-RELATED"/>
    <property type="match status" value="1"/>
</dbReference>
<dbReference type="PANTHER" id="PTHR44378:SF2">
    <property type="entry name" value="ACYL-ACTIVATING ENZYME 17, PEROXISOMAL-RELATED"/>
    <property type="match status" value="1"/>
</dbReference>
<keyword evidence="10" id="KW-1185">Reference proteome</keyword>
<evidence type="ECO:0000256" key="2">
    <source>
        <dbReference type="ARBA" id="ARBA00022630"/>
    </source>
</evidence>
<evidence type="ECO:0000256" key="3">
    <source>
        <dbReference type="ARBA" id="ARBA00022827"/>
    </source>
</evidence>
<evidence type="ECO:0000313" key="10">
    <source>
        <dbReference type="Proteomes" id="UP001244341"/>
    </source>
</evidence>
<keyword evidence="3" id="KW-0274">FAD</keyword>
<dbReference type="InterPro" id="IPR048618">
    <property type="entry name" value="MDHAR3-like_C"/>
</dbReference>
<comment type="cofactor">
    <cofactor evidence="1">
        <name>FAD</name>
        <dbReference type="ChEBI" id="CHEBI:57692"/>
    </cofactor>
</comment>
<evidence type="ECO:0000256" key="4">
    <source>
        <dbReference type="ARBA" id="ARBA00023027"/>
    </source>
</evidence>
<dbReference type="SUPFAM" id="SSF51905">
    <property type="entry name" value="FAD/NAD(P)-binding domain"/>
    <property type="match status" value="1"/>
</dbReference>
<dbReference type="PROSITE" id="PS00455">
    <property type="entry name" value="AMP_BINDING"/>
    <property type="match status" value="1"/>
</dbReference>
<evidence type="ECO:0000259" key="6">
    <source>
        <dbReference type="Pfam" id="PF00501"/>
    </source>
</evidence>
<evidence type="ECO:0000256" key="5">
    <source>
        <dbReference type="ARBA" id="ARBA00038920"/>
    </source>
</evidence>
<dbReference type="Gene3D" id="3.50.50.60">
    <property type="entry name" value="FAD/NAD(P)-binding domain"/>
    <property type="match status" value="2"/>
</dbReference>
<evidence type="ECO:0000259" key="7">
    <source>
        <dbReference type="Pfam" id="PF07992"/>
    </source>
</evidence>
<dbReference type="InterPro" id="IPR020845">
    <property type="entry name" value="AMP-binding_CS"/>
</dbReference>
<dbReference type="InterPro" id="IPR036188">
    <property type="entry name" value="FAD/NAD-bd_sf"/>
</dbReference>
<dbReference type="Pfam" id="PF21791">
    <property type="entry name" value="MDHAR3-like_C"/>
    <property type="match status" value="1"/>
</dbReference>
<feature type="domain" description="Monodehydroascorbate reductase 3-like C-terminal" evidence="8">
    <location>
        <begin position="982"/>
        <end position="1079"/>
    </location>
</feature>
<dbReference type="SUPFAM" id="SSF55424">
    <property type="entry name" value="FAD/NAD-linked reductases, dimerisation (C-terminal) domain"/>
    <property type="match status" value="1"/>
</dbReference>